<sequence length="197" mass="22233">MTNVVARFSHAGLLGALLITTSIFITSLYSREGAAAPLMMHCSNCEKGDDTFDATKWFSSGMYRLETDIVPNPMRSMTRIHPVVFTAKDNDKLVEAALRGIIDVDSSLDTRTFESQWPLLTRRVRYTYSFFVVPDEPKDLYDMYLQVGKHKLVIVIGLDVNTGEVTAEYEGRVIRENDGNDPAYWDTFEAMDNAGTR</sequence>
<feature type="transmembrane region" description="Helical" evidence="1">
    <location>
        <begin position="12"/>
        <end position="30"/>
    </location>
</feature>
<evidence type="ECO:0000313" key="2">
    <source>
        <dbReference type="EMBL" id="KMT53033.1"/>
    </source>
</evidence>
<organism evidence="2 3">
    <name type="scientific">Pseudomonas fildesensis</name>
    <dbReference type="NCBI Taxonomy" id="1674920"/>
    <lineage>
        <taxon>Bacteria</taxon>
        <taxon>Pseudomonadati</taxon>
        <taxon>Pseudomonadota</taxon>
        <taxon>Gammaproteobacteria</taxon>
        <taxon>Pseudomonadales</taxon>
        <taxon>Pseudomonadaceae</taxon>
        <taxon>Pseudomonas</taxon>
    </lineage>
</organism>
<accession>A0A0J8FXJ8</accession>
<dbReference type="EMBL" id="LFMW01000019">
    <property type="protein sequence ID" value="KMT53033.1"/>
    <property type="molecule type" value="Genomic_DNA"/>
</dbReference>
<dbReference type="AlphaFoldDB" id="A0A0J8FXJ8"/>
<dbReference type="Proteomes" id="UP000037551">
    <property type="component" value="Unassembled WGS sequence"/>
</dbReference>
<name>A0A0J8FXJ8_9PSED</name>
<dbReference type="PATRIC" id="fig|1674920.3.peg.3231"/>
<evidence type="ECO:0000256" key="1">
    <source>
        <dbReference type="SAM" id="Phobius"/>
    </source>
</evidence>
<keyword evidence="1" id="KW-0472">Membrane</keyword>
<gene>
    <name evidence="2" type="ORF">ACR52_24060</name>
</gene>
<proteinExistence type="predicted"/>
<dbReference type="STRING" id="1674920.ACR52_24060"/>
<protein>
    <submittedName>
        <fullName evidence="2">Uncharacterized protein</fullName>
    </submittedName>
</protein>
<dbReference type="OrthoDB" id="6908345at2"/>
<evidence type="ECO:0000313" key="3">
    <source>
        <dbReference type="Proteomes" id="UP000037551"/>
    </source>
</evidence>
<keyword evidence="1" id="KW-1133">Transmembrane helix</keyword>
<keyword evidence="1" id="KW-0812">Transmembrane</keyword>
<comment type="caution">
    <text evidence="2">The sequence shown here is derived from an EMBL/GenBank/DDBJ whole genome shotgun (WGS) entry which is preliminary data.</text>
</comment>
<dbReference type="RefSeq" id="WP_048730218.1">
    <property type="nucleotide sequence ID" value="NZ_LFMW01000019.1"/>
</dbReference>
<reference evidence="2 3" key="1">
    <citation type="submission" date="2015-06" db="EMBL/GenBank/DDBJ databases">
        <title>Draft genome sequence of an Antarctic Pseudomonas sp. strain KG01 with full potential for biotechnological applications.</title>
        <authorList>
            <person name="Pavlov M.S."/>
            <person name="Lira F."/>
            <person name="Martinez J.L."/>
            <person name="Marshall S.H."/>
        </authorList>
    </citation>
    <scope>NUCLEOTIDE SEQUENCE [LARGE SCALE GENOMIC DNA]</scope>
    <source>
        <strain evidence="2 3">KG01</strain>
    </source>
</reference>
<keyword evidence="3" id="KW-1185">Reference proteome</keyword>